<comment type="caution">
    <text evidence="1">The sequence shown here is derived from an EMBL/GenBank/DDBJ whole genome shotgun (WGS) entry which is preliminary data.</text>
</comment>
<evidence type="ECO:0000313" key="1">
    <source>
        <dbReference type="EMBL" id="OCB76717.1"/>
    </source>
</evidence>
<dbReference type="EMBL" id="LVEN01000008">
    <property type="protein sequence ID" value="OCB76717.1"/>
    <property type="molecule type" value="Genomic_DNA"/>
</dbReference>
<organism evidence="1 2">
    <name type="scientific">Flavobacterium piscis</name>
    <dbReference type="NCBI Taxonomy" id="1114874"/>
    <lineage>
        <taxon>Bacteria</taxon>
        <taxon>Pseudomonadati</taxon>
        <taxon>Bacteroidota</taxon>
        <taxon>Flavobacteriia</taxon>
        <taxon>Flavobacteriales</taxon>
        <taxon>Flavobacteriaceae</taxon>
        <taxon>Flavobacterium</taxon>
    </lineage>
</organism>
<sequence length="66" mass="7920">MLFLNLSLRRKLQIQLKYYYLVKKMPKKYIIKNIKACAIGCAKIQKYANKKIKNNLFSCFALLLRY</sequence>
<evidence type="ECO:0000313" key="2">
    <source>
        <dbReference type="Proteomes" id="UP000093343"/>
    </source>
</evidence>
<accession>A0ABX2XM75</accession>
<dbReference type="Proteomes" id="UP000093343">
    <property type="component" value="Unassembled WGS sequence"/>
</dbReference>
<keyword evidence="2" id="KW-1185">Reference proteome</keyword>
<gene>
    <name evidence="1" type="ORF">FLP_05135</name>
</gene>
<proteinExistence type="predicted"/>
<reference evidence="2" key="1">
    <citation type="submission" date="2016-03" db="EMBL/GenBank/DDBJ databases">
        <title>Draft genome sequence of Paenibacillus glacialis DSM 22343.</title>
        <authorList>
            <person name="Shin S.-K."/>
            <person name="Yi H."/>
        </authorList>
    </citation>
    <scope>NUCLEOTIDE SEQUENCE [LARGE SCALE GENOMIC DNA]</scope>
    <source>
        <strain evidence="2">CCUG 60099</strain>
    </source>
</reference>
<protein>
    <submittedName>
        <fullName evidence="1">Uncharacterized protein</fullName>
    </submittedName>
</protein>
<name>A0ABX2XM75_9FLAO</name>